<dbReference type="GO" id="GO:0016020">
    <property type="term" value="C:membrane"/>
    <property type="evidence" value="ECO:0007669"/>
    <property type="project" value="TreeGrafter"/>
</dbReference>
<name>A0A3D8TT18_9LIST</name>
<evidence type="ECO:0000313" key="5">
    <source>
        <dbReference type="Proteomes" id="UP000257055"/>
    </source>
</evidence>
<evidence type="ECO:0000256" key="2">
    <source>
        <dbReference type="PIRSR" id="PIRSR017388-1"/>
    </source>
</evidence>
<dbReference type="Pfam" id="PF00561">
    <property type="entry name" value="Abhydrolase_1"/>
    <property type="match status" value="1"/>
</dbReference>
<dbReference type="AlphaFoldDB" id="A0A3D8TT18"/>
<feature type="active site" description="Nucleophile" evidence="2">
    <location>
        <position position="78"/>
    </location>
</feature>
<feature type="active site" description="Charge relay system" evidence="2">
    <location>
        <position position="208"/>
    </location>
</feature>
<dbReference type="Gene3D" id="3.40.50.1820">
    <property type="entry name" value="alpha/beta hydrolase"/>
    <property type="match status" value="1"/>
</dbReference>
<evidence type="ECO:0000259" key="3">
    <source>
        <dbReference type="Pfam" id="PF00561"/>
    </source>
</evidence>
<protein>
    <submittedName>
        <fullName evidence="4">Esterase</fullName>
    </submittedName>
</protein>
<dbReference type="EMBL" id="LARY01000001">
    <property type="protein sequence ID" value="RDX02148.1"/>
    <property type="molecule type" value="Genomic_DNA"/>
</dbReference>
<dbReference type="PANTHER" id="PTHR43798:SF31">
    <property type="entry name" value="AB HYDROLASE SUPERFAMILY PROTEIN YCLE"/>
    <property type="match status" value="1"/>
</dbReference>
<proteinExistence type="predicted"/>
<evidence type="ECO:0000313" key="4">
    <source>
        <dbReference type="EMBL" id="RDX02148.1"/>
    </source>
</evidence>
<keyword evidence="1" id="KW-0378">Hydrolase</keyword>
<gene>
    <name evidence="4" type="ORF">UR08_01020</name>
</gene>
<dbReference type="RefSeq" id="WP_115751818.1">
    <property type="nucleotide sequence ID" value="NZ_LARY01000001.1"/>
</dbReference>
<comment type="caution">
    <text evidence="4">The sequence shown here is derived from an EMBL/GenBank/DDBJ whole genome shotgun (WGS) entry which is preliminary data.</text>
</comment>
<dbReference type="PANTHER" id="PTHR43798">
    <property type="entry name" value="MONOACYLGLYCEROL LIPASE"/>
    <property type="match status" value="1"/>
</dbReference>
<feature type="active site" description="Charge relay system" evidence="2">
    <location>
        <position position="178"/>
    </location>
</feature>
<reference evidence="5" key="1">
    <citation type="submission" date="2015-04" db="EMBL/GenBank/DDBJ databases">
        <authorList>
            <person name="Schardt J."/>
            <person name="Mueller-Herbst S."/>
            <person name="Scherer S."/>
            <person name="Huptas C."/>
        </authorList>
    </citation>
    <scope>NUCLEOTIDE SEQUENCE [LARGE SCALE GENOMIC DNA]</scope>
    <source>
        <strain evidence="5">Kiel-L1</strain>
    </source>
</reference>
<dbReference type="SUPFAM" id="SSF53474">
    <property type="entry name" value="alpha/beta-Hydrolases"/>
    <property type="match status" value="1"/>
</dbReference>
<accession>A0A3D8TT18</accession>
<dbReference type="GO" id="GO:0052689">
    <property type="term" value="F:carboxylic ester hydrolase activity"/>
    <property type="evidence" value="ECO:0007669"/>
    <property type="project" value="InterPro"/>
</dbReference>
<feature type="domain" description="AB hydrolase-1" evidence="3">
    <location>
        <begin position="5"/>
        <end position="110"/>
    </location>
</feature>
<dbReference type="PIRSF" id="PIRSF017388">
    <property type="entry name" value="Esterase_lipase"/>
    <property type="match status" value="1"/>
</dbReference>
<dbReference type="InterPro" id="IPR000073">
    <property type="entry name" value="AB_hydrolase_1"/>
</dbReference>
<evidence type="ECO:0000256" key="1">
    <source>
        <dbReference type="ARBA" id="ARBA00022801"/>
    </source>
</evidence>
<dbReference type="Proteomes" id="UP000257055">
    <property type="component" value="Unassembled WGS sequence"/>
</dbReference>
<dbReference type="InterPro" id="IPR012354">
    <property type="entry name" value="Esterase_lipase"/>
</dbReference>
<dbReference type="InterPro" id="IPR050266">
    <property type="entry name" value="AB_hydrolase_sf"/>
</dbReference>
<dbReference type="InterPro" id="IPR029058">
    <property type="entry name" value="AB_hydrolase_fold"/>
</dbReference>
<organism evidence="4 5">
    <name type="scientific">Listeria kieliensis</name>
    <dbReference type="NCBI Taxonomy" id="1621700"/>
    <lineage>
        <taxon>Bacteria</taxon>
        <taxon>Bacillati</taxon>
        <taxon>Bacillota</taxon>
        <taxon>Bacilli</taxon>
        <taxon>Bacillales</taxon>
        <taxon>Listeriaceae</taxon>
        <taxon>Listeria</taxon>
    </lineage>
</organism>
<keyword evidence="5" id="KW-1185">Reference proteome</keyword>
<sequence length="230" mass="26107">MVACLCIHGYTGTPDELKPLADYLKEHTDWDVLTPTLPGHDKPYHLRNATYQDWIIFMESILTQLLKEDDEVYLIGFSMGGLLAGWLARHHPEVKKLALLSTSVHYLDWPNLVDNQGQMFVEVKDKKLKNSSVFSRCFKRFTDVPSQSKAQFAKMVMQAKPALAHLEIPTFIAQGGMDAVISAKQSVDYLMETIPGPKRLLIMEEAGHLLCQDKDREVLFENLLGFLKES</sequence>